<comment type="caution">
    <text evidence="1">The sequence shown here is derived from an EMBL/GenBank/DDBJ whole genome shotgun (WGS) entry which is preliminary data.</text>
</comment>
<reference evidence="1" key="1">
    <citation type="journal article" date="2015" name="Nature">
        <title>Complex archaea that bridge the gap between prokaryotes and eukaryotes.</title>
        <authorList>
            <person name="Spang A."/>
            <person name="Saw J.H."/>
            <person name="Jorgensen S.L."/>
            <person name="Zaremba-Niedzwiedzka K."/>
            <person name="Martijn J."/>
            <person name="Lind A.E."/>
            <person name="van Eijk R."/>
            <person name="Schleper C."/>
            <person name="Guy L."/>
            <person name="Ettema T.J."/>
        </authorList>
    </citation>
    <scope>NUCLEOTIDE SEQUENCE</scope>
</reference>
<dbReference type="AlphaFoldDB" id="A0A0F9NCG7"/>
<name>A0A0F9NCG7_9ZZZZ</name>
<sequence length="161" mass="18640">MPRKDFSVKQEGIDYFFLIVRHIDRMSDGLTAGLGVGEIGTKPLVAYIQMVFHLESLLINFLDAQFYEEREKIIKKMPEVAATWSEIEDQISYFLGVQELFQLLIVFAYKEGVLKLKLRKEESLDKTETESETKTITIKGKKLSVPFVSKPFFKIKPELKK</sequence>
<dbReference type="EMBL" id="LAZR01003547">
    <property type="protein sequence ID" value="KKN17190.1"/>
    <property type="molecule type" value="Genomic_DNA"/>
</dbReference>
<accession>A0A0F9NCG7</accession>
<organism evidence="1">
    <name type="scientific">marine sediment metagenome</name>
    <dbReference type="NCBI Taxonomy" id="412755"/>
    <lineage>
        <taxon>unclassified sequences</taxon>
        <taxon>metagenomes</taxon>
        <taxon>ecological metagenomes</taxon>
    </lineage>
</organism>
<gene>
    <name evidence="1" type="ORF">LCGC14_0968450</name>
</gene>
<evidence type="ECO:0000313" key="1">
    <source>
        <dbReference type="EMBL" id="KKN17190.1"/>
    </source>
</evidence>
<proteinExistence type="predicted"/>
<protein>
    <submittedName>
        <fullName evidence="1">Uncharacterized protein</fullName>
    </submittedName>
</protein>